<feature type="transmembrane region" description="Helical" evidence="1">
    <location>
        <begin position="7"/>
        <end position="27"/>
    </location>
</feature>
<evidence type="ECO:0000313" key="3">
    <source>
        <dbReference type="EMBL" id="MCR2803346.1"/>
    </source>
</evidence>
<protein>
    <submittedName>
        <fullName evidence="3">SAF domain-containing protein</fullName>
    </submittedName>
</protein>
<organism evidence="3 4">
    <name type="scientific">Paenibacillus soyae</name>
    <dbReference type="NCBI Taxonomy" id="2969249"/>
    <lineage>
        <taxon>Bacteria</taxon>
        <taxon>Bacillati</taxon>
        <taxon>Bacillota</taxon>
        <taxon>Bacilli</taxon>
        <taxon>Bacillales</taxon>
        <taxon>Paenibacillaceae</taxon>
        <taxon>Paenibacillus</taxon>
    </lineage>
</organism>
<accession>A0A9X2S7R4</accession>
<dbReference type="Proteomes" id="UP001141950">
    <property type="component" value="Unassembled WGS sequence"/>
</dbReference>
<dbReference type="RefSeq" id="WP_257443552.1">
    <property type="nucleotide sequence ID" value="NZ_JANIPJ010000003.1"/>
</dbReference>
<evidence type="ECO:0000313" key="4">
    <source>
        <dbReference type="Proteomes" id="UP001141950"/>
    </source>
</evidence>
<dbReference type="EMBL" id="JANIPJ010000003">
    <property type="protein sequence ID" value="MCR2803346.1"/>
    <property type="molecule type" value="Genomic_DNA"/>
</dbReference>
<keyword evidence="1" id="KW-0472">Membrane</keyword>
<keyword evidence="4" id="KW-1185">Reference proteome</keyword>
<gene>
    <name evidence="3" type="ORF">NQZ67_05560</name>
</gene>
<sequence>MGRGRNRWIGVTAAVLSAALVYGLYMLQRQQLVHQETVAVLAPKRFVAAGEKLERTDLEWIRMPAGAYSSDMVTELDAASGKETAIPLGRGEAIRDWKLNEHQLQPLSGQSTFQIPKDYVRSVSNGIRAGDRVLLYGSGEGNESRRVFGEPVVVASVKSSANVEVDGLEQSHLLSMAENNKDGMYAARRDANAMIEYVNLNLTEEQWLAIDRLCKDGSVKLVIAYSPESYGGVAAEEGLRNE</sequence>
<dbReference type="InterPro" id="IPR013974">
    <property type="entry name" value="SAF"/>
</dbReference>
<keyword evidence="1" id="KW-0812">Transmembrane</keyword>
<evidence type="ECO:0000256" key="1">
    <source>
        <dbReference type="SAM" id="Phobius"/>
    </source>
</evidence>
<evidence type="ECO:0000259" key="2">
    <source>
        <dbReference type="Pfam" id="PF08666"/>
    </source>
</evidence>
<comment type="caution">
    <text evidence="3">The sequence shown here is derived from an EMBL/GenBank/DDBJ whole genome shotgun (WGS) entry which is preliminary data.</text>
</comment>
<keyword evidence="1" id="KW-1133">Transmembrane helix</keyword>
<feature type="domain" description="SAF" evidence="2">
    <location>
        <begin position="39"/>
        <end position="95"/>
    </location>
</feature>
<dbReference type="CDD" id="cd11614">
    <property type="entry name" value="SAF_CpaB_FlgA_like"/>
    <property type="match status" value="1"/>
</dbReference>
<reference evidence="3" key="1">
    <citation type="submission" date="2022-08" db="EMBL/GenBank/DDBJ databases">
        <title>The genomic sequence of strain Paenibacillus sp. SCIV0701.</title>
        <authorList>
            <person name="Zhao H."/>
        </authorList>
    </citation>
    <scope>NUCLEOTIDE SEQUENCE</scope>
    <source>
        <strain evidence="3">SCIV0701</strain>
    </source>
</reference>
<name>A0A9X2S7R4_9BACL</name>
<dbReference type="AlphaFoldDB" id="A0A9X2S7R4"/>
<proteinExistence type="predicted"/>
<dbReference type="Pfam" id="PF08666">
    <property type="entry name" value="SAF"/>
    <property type="match status" value="1"/>
</dbReference>